<feature type="transmembrane region" description="Helical" evidence="7">
    <location>
        <begin position="864"/>
        <end position="885"/>
    </location>
</feature>
<dbReference type="Gene3D" id="1.20.1250.20">
    <property type="entry name" value="MFS general substrate transporter like domains"/>
    <property type="match status" value="2"/>
</dbReference>
<keyword evidence="2" id="KW-0813">Transport</keyword>
<feature type="transmembrane region" description="Helical" evidence="7">
    <location>
        <begin position="562"/>
        <end position="583"/>
    </location>
</feature>
<dbReference type="AlphaFoldDB" id="A0A0G4N9P8"/>
<evidence type="ECO:0000256" key="4">
    <source>
        <dbReference type="ARBA" id="ARBA00022989"/>
    </source>
</evidence>
<dbReference type="PANTHER" id="PTHR23504">
    <property type="entry name" value="MAJOR FACILITATOR SUPERFAMILY DOMAIN-CONTAINING PROTEIN 10"/>
    <property type="match status" value="1"/>
</dbReference>
<feature type="transmembrane region" description="Helical" evidence="7">
    <location>
        <begin position="165"/>
        <end position="186"/>
    </location>
</feature>
<keyword evidence="10" id="KW-1185">Reference proteome</keyword>
<feature type="region of interest" description="Disordered" evidence="6">
    <location>
        <begin position="1"/>
        <end position="21"/>
    </location>
</feature>
<feature type="transmembrane region" description="Helical" evidence="7">
    <location>
        <begin position="905"/>
        <end position="923"/>
    </location>
</feature>
<feature type="domain" description="Major facilitator superfamily (MFS) profile" evidence="8">
    <location>
        <begin position="1"/>
        <end position="232"/>
    </location>
</feature>
<feature type="transmembrane region" description="Helical" evidence="7">
    <location>
        <begin position="33"/>
        <end position="58"/>
    </location>
</feature>
<dbReference type="EMBL" id="CVQH01027971">
    <property type="protein sequence ID" value="CRK43089.1"/>
    <property type="molecule type" value="Genomic_DNA"/>
</dbReference>
<dbReference type="Pfam" id="PF07690">
    <property type="entry name" value="MFS_1"/>
    <property type="match status" value="2"/>
</dbReference>
<feature type="domain" description="Major facilitator superfamily (MFS) profile" evidence="8">
    <location>
        <begin position="429"/>
        <end position="928"/>
    </location>
</feature>
<keyword evidence="3 7" id="KW-0812">Transmembrane</keyword>
<dbReference type="SUPFAM" id="SSF103473">
    <property type="entry name" value="MFS general substrate transporter"/>
    <property type="match status" value="2"/>
</dbReference>
<sequence length="966" mass="106506">MRRKGYMTLGGSKDSADREMDKKNLPPFPVRQMFVLALCRICEPIAFMSIFPYIYYMIEDFNMTDDKNKISVYAGMVTSAFTLAEFSTGLMWGRLSDKIGRKPVLLTGLAGTALSVLLFGFAPNLPVALFARALGGLLNGNIGVLQTTVAELVTVKEHQPRAYTIMPLVWCLGSIIGPMIGGALARPCISYPNVFLPGTIWERYPYLLPNLFSAAAVCCGVIIGLLFLEETHPERKHRRDAGVELGKRFTSWMSSNNCQLTARKAEKQALLEEEQLPGYRTSENSPQLSTTSAPELNDSLDLNASSCGASDAGSEMKSKIFTKAVVLNIISYGILAFHTMTFDQLFPVFLSTKSPVEKEFHLPFKFVDGFGMETKEIGVILSTKVADCGLRANTTDTMRRKGYMTLGGGKDSADREMDKKDLPPFPVRQMFVLALCRICEPIAFMSIFPYIYYMIEDFNMTDDKNKISVYAGMVTSAFTLAEFSTGLMWGRLSDKIGRKPVLLTGLAGTALSVLLFGFAPNLPVALFARALGGLLNGNIGVLQTTVAELVTVKEHQPRAYTIMPLVWCLGSIIGPMIGGALARPCISYPNIFLPGTIWERYPYLLPNLFSAAAVCCGVIIGLLFLEETHPERKHRRDAGVELGKRFTSWMSSNNCQLTARKAEKQALLEEEQLPGYRTSENSPQLSTTSAPELNDSLDLNASSCGASDAGSEMKSKIFTKAVVLNIISYGILAFHTMTFDQLFPVFLSTKSPVEKEFHLPFKFVDGFGMETKEIGVILSVQGVYSMISTVFLFPIVTRRLGALRLFRFMALSYFALYLTTPYLVLLPENFRMVGIYFMVIWKCTFSTMAYPANAILLTNSAPNLTTLGTINGVAASTASLCRAFGPTISGFLYSIGLETGYSGLAWWTSAAITVVGAFISLQIKEGPSRLDEPMEDVETAIKPTEREGLLVDFDEAEQEQDNHDRR</sequence>
<name>A0A0G4N9P8_VERLO</name>
<reference evidence="9 10" key="1">
    <citation type="submission" date="2015-05" db="EMBL/GenBank/DDBJ databases">
        <authorList>
            <person name="Wang D.B."/>
            <person name="Wang M."/>
        </authorList>
    </citation>
    <scope>NUCLEOTIDE SEQUENCE [LARGE SCALE GENOMIC DNA]</scope>
    <source>
        <strain evidence="9">VL1</strain>
    </source>
</reference>
<dbReference type="Proteomes" id="UP000044602">
    <property type="component" value="Unassembled WGS sequence"/>
</dbReference>
<dbReference type="PROSITE" id="PS50850">
    <property type="entry name" value="MFS"/>
    <property type="match status" value="2"/>
</dbReference>
<evidence type="ECO:0000313" key="9">
    <source>
        <dbReference type="EMBL" id="CRK43089.1"/>
    </source>
</evidence>
<evidence type="ECO:0000256" key="6">
    <source>
        <dbReference type="SAM" id="MobiDB-lite"/>
    </source>
</evidence>
<feature type="transmembrane region" description="Helical" evidence="7">
    <location>
        <begin position="467"/>
        <end position="489"/>
    </location>
</feature>
<keyword evidence="4 7" id="KW-1133">Transmembrane helix</keyword>
<evidence type="ECO:0000256" key="1">
    <source>
        <dbReference type="ARBA" id="ARBA00004141"/>
    </source>
</evidence>
<dbReference type="InterPro" id="IPR020846">
    <property type="entry name" value="MFS_dom"/>
</dbReference>
<evidence type="ECO:0000313" key="10">
    <source>
        <dbReference type="Proteomes" id="UP000044602"/>
    </source>
</evidence>
<gene>
    <name evidence="9" type="ORF">BN1708_008948</name>
</gene>
<feature type="transmembrane region" description="Helical" evidence="7">
    <location>
        <begin position="104"/>
        <end position="123"/>
    </location>
</feature>
<comment type="subcellular location">
    <subcellularLocation>
        <location evidence="1">Membrane</location>
        <topology evidence="1">Multi-pass membrane protein</topology>
    </subcellularLocation>
</comment>
<evidence type="ECO:0000256" key="7">
    <source>
        <dbReference type="SAM" id="Phobius"/>
    </source>
</evidence>
<dbReference type="PANTHER" id="PTHR23504:SF15">
    <property type="entry name" value="MAJOR FACILITATOR SUPERFAMILY (MFS) PROFILE DOMAIN-CONTAINING PROTEIN"/>
    <property type="match status" value="1"/>
</dbReference>
<evidence type="ECO:0000256" key="5">
    <source>
        <dbReference type="ARBA" id="ARBA00023136"/>
    </source>
</evidence>
<feature type="transmembrane region" description="Helical" evidence="7">
    <location>
        <begin position="717"/>
        <end position="737"/>
    </location>
</feature>
<evidence type="ECO:0000259" key="8">
    <source>
        <dbReference type="PROSITE" id="PS50850"/>
    </source>
</evidence>
<dbReference type="CDD" id="cd17330">
    <property type="entry name" value="MFS_SLC46_TetA_like"/>
    <property type="match status" value="2"/>
</dbReference>
<feature type="transmembrane region" description="Helical" evidence="7">
    <location>
        <begin position="774"/>
        <end position="796"/>
    </location>
</feature>
<feature type="transmembrane region" description="Helical" evidence="7">
    <location>
        <begin position="430"/>
        <end position="455"/>
    </location>
</feature>
<evidence type="ECO:0000256" key="3">
    <source>
        <dbReference type="ARBA" id="ARBA00022692"/>
    </source>
</evidence>
<keyword evidence="5 7" id="KW-0472">Membrane</keyword>
<organism evidence="9 10">
    <name type="scientific">Verticillium longisporum</name>
    <name type="common">Verticillium dahliae var. longisporum</name>
    <dbReference type="NCBI Taxonomy" id="100787"/>
    <lineage>
        <taxon>Eukaryota</taxon>
        <taxon>Fungi</taxon>
        <taxon>Dikarya</taxon>
        <taxon>Ascomycota</taxon>
        <taxon>Pezizomycotina</taxon>
        <taxon>Sordariomycetes</taxon>
        <taxon>Hypocreomycetidae</taxon>
        <taxon>Glomerellales</taxon>
        <taxon>Plectosphaerellaceae</taxon>
        <taxon>Verticillium</taxon>
    </lineage>
</organism>
<accession>A0A0G4N9P8</accession>
<dbReference type="GO" id="GO:0016020">
    <property type="term" value="C:membrane"/>
    <property type="evidence" value="ECO:0007669"/>
    <property type="project" value="UniProtKB-SubCell"/>
</dbReference>
<feature type="transmembrane region" description="Helical" evidence="7">
    <location>
        <begin position="129"/>
        <end position="153"/>
    </location>
</feature>
<feature type="transmembrane region" description="Helical" evidence="7">
    <location>
        <begin position="808"/>
        <end position="827"/>
    </location>
</feature>
<dbReference type="GO" id="GO:0022857">
    <property type="term" value="F:transmembrane transporter activity"/>
    <property type="evidence" value="ECO:0007669"/>
    <property type="project" value="InterPro"/>
</dbReference>
<feature type="transmembrane region" description="Helical" evidence="7">
    <location>
        <begin position="603"/>
        <end position="625"/>
    </location>
</feature>
<feature type="transmembrane region" description="Helical" evidence="7">
    <location>
        <begin position="501"/>
        <end position="520"/>
    </location>
</feature>
<feature type="transmembrane region" description="Helical" evidence="7">
    <location>
        <begin position="833"/>
        <end position="852"/>
    </location>
</feature>
<feature type="transmembrane region" description="Helical" evidence="7">
    <location>
        <begin position="206"/>
        <end position="228"/>
    </location>
</feature>
<protein>
    <recommendedName>
        <fullName evidence="8">Major facilitator superfamily (MFS) profile domain-containing protein</fullName>
    </recommendedName>
</protein>
<feature type="transmembrane region" description="Helical" evidence="7">
    <location>
        <begin position="70"/>
        <end position="92"/>
    </location>
</feature>
<proteinExistence type="predicted"/>
<dbReference type="InterPro" id="IPR036259">
    <property type="entry name" value="MFS_trans_sf"/>
</dbReference>
<dbReference type="InterPro" id="IPR011701">
    <property type="entry name" value="MFS"/>
</dbReference>
<evidence type="ECO:0000256" key="2">
    <source>
        <dbReference type="ARBA" id="ARBA00022448"/>
    </source>
</evidence>